<proteinExistence type="predicted"/>
<evidence type="ECO:0000313" key="5">
    <source>
        <dbReference type="EMBL" id="MDR7355363.1"/>
    </source>
</evidence>
<keyword evidence="2" id="KW-0663">Pyridoxal phosphate</keyword>
<dbReference type="Gene3D" id="3.40.50.1100">
    <property type="match status" value="2"/>
</dbReference>
<dbReference type="PANTHER" id="PTHR48078:SF7">
    <property type="entry name" value="BLL6502 PROTEIN"/>
    <property type="match status" value="1"/>
</dbReference>
<dbReference type="InterPro" id="IPR050147">
    <property type="entry name" value="Ser/Thr_Dehydratase"/>
</dbReference>
<dbReference type="InterPro" id="IPR001926">
    <property type="entry name" value="TrpB-like_PALP"/>
</dbReference>
<comment type="cofactor">
    <cofactor evidence="1">
        <name>pyridoxal 5'-phosphate</name>
        <dbReference type="ChEBI" id="CHEBI:597326"/>
    </cofactor>
</comment>
<name>A0ABU2BC91_9CORY</name>
<evidence type="ECO:0000256" key="3">
    <source>
        <dbReference type="ARBA" id="ARBA00023239"/>
    </source>
</evidence>
<evidence type="ECO:0000259" key="4">
    <source>
        <dbReference type="Pfam" id="PF00291"/>
    </source>
</evidence>
<accession>A0ABU2BC91</accession>
<keyword evidence="6" id="KW-1185">Reference proteome</keyword>
<dbReference type="SUPFAM" id="SSF53686">
    <property type="entry name" value="Tryptophan synthase beta subunit-like PLP-dependent enzymes"/>
    <property type="match status" value="1"/>
</dbReference>
<evidence type="ECO:0000313" key="6">
    <source>
        <dbReference type="Proteomes" id="UP001183619"/>
    </source>
</evidence>
<dbReference type="GO" id="GO:0004794">
    <property type="term" value="F:threonine deaminase activity"/>
    <property type="evidence" value="ECO:0007669"/>
    <property type="project" value="UniProtKB-EC"/>
</dbReference>
<dbReference type="RefSeq" id="WP_277105483.1">
    <property type="nucleotide sequence ID" value="NZ_BAAAJS010000078.1"/>
</dbReference>
<feature type="domain" description="Tryptophan synthase beta chain-like PALP" evidence="4">
    <location>
        <begin position="22"/>
        <end position="303"/>
    </location>
</feature>
<dbReference type="Pfam" id="PF00291">
    <property type="entry name" value="PALP"/>
    <property type="match status" value="1"/>
</dbReference>
<comment type="caution">
    <text evidence="5">The sequence shown here is derived from an EMBL/GenBank/DDBJ whole genome shotgun (WGS) entry which is preliminary data.</text>
</comment>
<gene>
    <name evidence="5" type="ORF">J2S37_001901</name>
</gene>
<sequence length="318" mass="33046">MANSTHISLDLIHAAHEEYLRHLPPTCCFSYPMLNKHTGRTMVLKHENTQPTGAFKIRGGIALFALRGPNQLGDGVISASTGNHAQSIAYAAQMHNTDCTIVVPESTPTERIEGIELLGSKVIAHGADMAESIAYAKQTALRESLSFIAPTEPEIIAGHAGVYLELFAEHPDCDAVYIPIGSGSGAAGACLVRDGLGLSTAVIGVQSALAPAAHISWRTGEMSTAPSRTRALGLATTSSCPRTQAIMRAGLHDFVLVDDHAIDQARALLATCAHTLAEGAGAAALAGAYELGVGEKVGIVISGGNATAQELATLPQWG</sequence>
<dbReference type="EC" id="4.3.1.19" evidence="5"/>
<dbReference type="InterPro" id="IPR000634">
    <property type="entry name" value="Ser/Thr_deHydtase_PyrdxlP-BS"/>
</dbReference>
<dbReference type="InterPro" id="IPR036052">
    <property type="entry name" value="TrpB-like_PALP_sf"/>
</dbReference>
<protein>
    <submittedName>
        <fullName evidence="5">Threonine dehydratase</fullName>
        <ecNumber evidence="5">4.3.1.19</ecNumber>
    </submittedName>
</protein>
<keyword evidence="3 5" id="KW-0456">Lyase</keyword>
<evidence type="ECO:0000256" key="1">
    <source>
        <dbReference type="ARBA" id="ARBA00001933"/>
    </source>
</evidence>
<dbReference type="PROSITE" id="PS00165">
    <property type="entry name" value="DEHYDRATASE_SER_THR"/>
    <property type="match status" value="1"/>
</dbReference>
<evidence type="ECO:0000256" key="2">
    <source>
        <dbReference type="ARBA" id="ARBA00022898"/>
    </source>
</evidence>
<dbReference type="EMBL" id="JAVDYF010000001">
    <property type="protein sequence ID" value="MDR7355363.1"/>
    <property type="molecule type" value="Genomic_DNA"/>
</dbReference>
<organism evidence="5 6">
    <name type="scientific">Corynebacterium felinum</name>
    <dbReference type="NCBI Taxonomy" id="131318"/>
    <lineage>
        <taxon>Bacteria</taxon>
        <taxon>Bacillati</taxon>
        <taxon>Actinomycetota</taxon>
        <taxon>Actinomycetes</taxon>
        <taxon>Mycobacteriales</taxon>
        <taxon>Corynebacteriaceae</taxon>
        <taxon>Corynebacterium</taxon>
    </lineage>
</organism>
<dbReference type="Proteomes" id="UP001183619">
    <property type="component" value="Unassembled WGS sequence"/>
</dbReference>
<reference evidence="5 6" key="1">
    <citation type="submission" date="2023-07" db="EMBL/GenBank/DDBJ databases">
        <title>Sequencing the genomes of 1000 actinobacteria strains.</title>
        <authorList>
            <person name="Klenk H.-P."/>
        </authorList>
    </citation>
    <scope>NUCLEOTIDE SEQUENCE [LARGE SCALE GENOMIC DNA]</scope>
    <source>
        <strain evidence="5 6">DSM 44508</strain>
    </source>
</reference>
<dbReference type="PANTHER" id="PTHR48078">
    <property type="entry name" value="THREONINE DEHYDRATASE, MITOCHONDRIAL-RELATED"/>
    <property type="match status" value="1"/>
</dbReference>